<organism evidence="8 9">
    <name type="scientific">Desulfotomaculum copahuensis</name>
    <dbReference type="NCBI Taxonomy" id="1838280"/>
    <lineage>
        <taxon>Bacteria</taxon>
        <taxon>Bacillati</taxon>
        <taxon>Bacillota</taxon>
        <taxon>Clostridia</taxon>
        <taxon>Eubacteriales</taxon>
        <taxon>Desulfotomaculaceae</taxon>
        <taxon>Desulfotomaculum</taxon>
    </lineage>
</organism>
<dbReference type="PANTHER" id="PTHR30435">
    <property type="entry name" value="FLAGELLAR PROTEIN"/>
    <property type="match status" value="1"/>
</dbReference>
<dbReference type="GO" id="GO:0071978">
    <property type="term" value="P:bacterial-type flagellum-dependent swarming motility"/>
    <property type="evidence" value="ECO:0007669"/>
    <property type="project" value="TreeGrafter"/>
</dbReference>
<keyword evidence="9" id="KW-1185">Reference proteome</keyword>
<dbReference type="Proteomes" id="UP000078532">
    <property type="component" value="Unassembled WGS sequence"/>
</dbReference>
<evidence type="ECO:0000256" key="4">
    <source>
        <dbReference type="ARBA" id="ARBA00023143"/>
    </source>
</evidence>
<dbReference type="InterPro" id="IPR019776">
    <property type="entry name" value="Flagellar_basal_body_rod_CS"/>
</dbReference>
<comment type="function">
    <text evidence="5 6">Structural component of flagellum, the bacterial motility apparatus. Part of the rod structure of flagellar basal body.</text>
</comment>
<dbReference type="EMBL" id="LYVF01000188">
    <property type="protein sequence ID" value="OAT79943.1"/>
    <property type="molecule type" value="Genomic_DNA"/>
</dbReference>
<dbReference type="OrthoDB" id="9792068at2"/>
<dbReference type="GO" id="GO:0030694">
    <property type="term" value="C:bacterial-type flagellum basal body, rod"/>
    <property type="evidence" value="ECO:0007669"/>
    <property type="project" value="InterPro"/>
</dbReference>
<evidence type="ECO:0000256" key="6">
    <source>
        <dbReference type="PIRNR" id="PIRNR002889"/>
    </source>
</evidence>
<dbReference type="PANTHER" id="PTHR30435:SF12">
    <property type="entry name" value="FLAGELLAR BASAL BODY ROD PROTEIN FLGB"/>
    <property type="match status" value="1"/>
</dbReference>
<reference evidence="8 9" key="1">
    <citation type="submission" date="2016-04" db="EMBL/GenBank/DDBJ databases">
        <authorList>
            <person name="Evans L.H."/>
            <person name="Alamgir A."/>
            <person name="Owens N."/>
            <person name="Weber N.D."/>
            <person name="Virtaneva K."/>
            <person name="Barbian K."/>
            <person name="Babar A."/>
            <person name="Rosenke K."/>
        </authorList>
    </citation>
    <scope>NUCLEOTIDE SEQUENCE [LARGE SCALE GENOMIC DNA]</scope>
    <source>
        <strain evidence="8 9">LMa1</strain>
    </source>
</reference>
<evidence type="ECO:0000313" key="8">
    <source>
        <dbReference type="EMBL" id="OAT79943.1"/>
    </source>
</evidence>
<comment type="subcellular location">
    <subcellularLocation>
        <location evidence="1 6">Bacterial flagellum basal body</location>
    </subcellularLocation>
</comment>
<feature type="domain" description="Flagellar basal body rod protein N-terminal" evidence="7">
    <location>
        <begin position="21"/>
        <end position="39"/>
    </location>
</feature>
<evidence type="ECO:0000256" key="2">
    <source>
        <dbReference type="ARBA" id="ARBA00009677"/>
    </source>
</evidence>
<comment type="similarity">
    <text evidence="2 6">Belongs to the flagella basal body rod proteins family.</text>
</comment>
<proteinExistence type="inferred from homology"/>
<dbReference type="Pfam" id="PF00460">
    <property type="entry name" value="Flg_bb_rod"/>
    <property type="match status" value="1"/>
</dbReference>
<dbReference type="PROSITE" id="PS00588">
    <property type="entry name" value="FLAGELLA_BB_ROD"/>
    <property type="match status" value="1"/>
</dbReference>
<comment type="caution">
    <text evidence="8">The sequence shown here is derived from an EMBL/GenBank/DDBJ whole genome shotgun (WGS) entry which is preliminary data.</text>
</comment>
<dbReference type="PIRSF" id="PIRSF002889">
    <property type="entry name" value="Rod_FlgB"/>
    <property type="match status" value="1"/>
</dbReference>
<evidence type="ECO:0000256" key="5">
    <source>
        <dbReference type="ARBA" id="ARBA00024934"/>
    </source>
</evidence>
<keyword evidence="8" id="KW-0966">Cell projection</keyword>
<gene>
    <name evidence="8" type="ORF">A6M21_14620</name>
</gene>
<dbReference type="InterPro" id="IPR001444">
    <property type="entry name" value="Flag_bb_rod_N"/>
</dbReference>
<dbReference type="AlphaFoldDB" id="A0A1B7LBU4"/>
<evidence type="ECO:0000256" key="1">
    <source>
        <dbReference type="ARBA" id="ARBA00004117"/>
    </source>
</evidence>
<keyword evidence="4 6" id="KW-0975">Bacterial flagellum</keyword>
<evidence type="ECO:0000313" key="9">
    <source>
        <dbReference type="Proteomes" id="UP000078532"/>
    </source>
</evidence>
<keyword evidence="8" id="KW-0282">Flagellum</keyword>
<evidence type="ECO:0000256" key="3">
    <source>
        <dbReference type="ARBA" id="ARBA00014376"/>
    </source>
</evidence>
<sequence length="133" mass="14544">MDPFGSTIIMTLQKQLDASALTQRVIANNVANINTPGFKKSRVAFTEELRRALGEDALPLKTDNPRQIEAPLPLARVEPMVVKEEDTTMGYNANNVDIDQEMVNLAANTLTYQAAARALGDRLALLDYVIKGG</sequence>
<accession>A0A1B7LBU4</accession>
<name>A0A1B7LBU4_9FIRM</name>
<keyword evidence="8" id="KW-0969">Cilium</keyword>
<comment type="subunit">
    <text evidence="6">The basal body constitutes a major portion of the flagellar organelle and consists of a number of rings mounted on a central rod.</text>
</comment>
<dbReference type="NCBIfam" id="TIGR01396">
    <property type="entry name" value="FlgB"/>
    <property type="match status" value="1"/>
</dbReference>
<protein>
    <recommendedName>
        <fullName evidence="3 6">Flagellar basal body rod protein FlgB</fullName>
    </recommendedName>
</protein>
<dbReference type="STRING" id="1838280.A6M21_14620"/>
<evidence type="ECO:0000259" key="7">
    <source>
        <dbReference type="Pfam" id="PF00460"/>
    </source>
</evidence>
<dbReference type="InterPro" id="IPR006300">
    <property type="entry name" value="FlgB"/>
</dbReference>